<dbReference type="STRING" id="1045775.SAMN05216378_4949"/>
<gene>
    <name evidence="3" type="ORF">SAMN05216378_4949</name>
</gene>
<evidence type="ECO:0000259" key="2">
    <source>
        <dbReference type="PROSITE" id="PS51272"/>
    </source>
</evidence>
<dbReference type="Proteomes" id="UP000198855">
    <property type="component" value="Unassembled WGS sequence"/>
</dbReference>
<sequence>MPTHSSRSKLIAGVLAFSLLAGGASIAVPAPSAFAAVVTNSPFADTIPAWAQKHVTKLALQGIINGYKTSSGKTEFRPLNSVSQEEAVVMALRFAGLADEVKPDDIVAYPASFKVSNFAKPYIIVAFKNGLLDQNDEYAIASANTKQAWGTTPATREWVTKLLVKAIEKKDLADDLSKTASTFADGNQITPKYLGYVNAAVSLDLVKGVSATKFDPKAPVNRASLATLFSRAEKQYEVPYAGQVSGIVTAQTATSITLYSEGKETSYTLDSKSLFYKADSDNPIAAGDIKLYTDVTLISNSGKALYVEAQGTEQHVKTTTAKLDRVNTTDRYFYAWVNDEPVKFTYSSAVSVKDSTGKTLQMSDLKRDTNLTIVQDTFRSAPQVVSITAEVQTGANTVTGQFYSAGSGLINYLVDGTLQSKFLADNAVVIINGIEEPTVSDLLKGIDNIKLTLNDEQKVTRIEVVNRNVSTIDSATVVNYSGDNKLLTVVDPATTNASALFLNDSTKIDYNGSSITVSQARAYLVANRKVKITYSGNVVVSLSFIYKQTGTLVSVNTNDKLLSVKLDSGEKVSIPYTAPLLQIPGVSVPTIGSLQAGDTLTVLLDSNQEKAATIQVHKTLQYQVVSANTSTKLVTVKAADNSQREISLTNVPITDENGSALTISALTSGTIINVPYIGSNIQSVKIITMKYGTVSSVSSSSLSVTETNGSTSTVSLSKGVKVIKGTQTTSTSSSIASGDIIQVYKDENEQTIVTVAVGDKRTYWKYDAANATLWTYKNTSEDNSNFAYISSDTKILYNNASIQVSALKDGDSITVYGFNNKAIKIVKS</sequence>
<dbReference type="PROSITE" id="PS51272">
    <property type="entry name" value="SLH"/>
    <property type="match status" value="2"/>
</dbReference>
<organism evidence="3 4">
    <name type="scientific">Paenibacillus catalpae</name>
    <dbReference type="NCBI Taxonomy" id="1045775"/>
    <lineage>
        <taxon>Bacteria</taxon>
        <taxon>Bacillati</taxon>
        <taxon>Bacillota</taxon>
        <taxon>Bacilli</taxon>
        <taxon>Bacillales</taxon>
        <taxon>Paenibacillaceae</taxon>
        <taxon>Paenibacillus</taxon>
    </lineage>
</organism>
<dbReference type="RefSeq" id="WP_091189077.1">
    <property type="nucleotide sequence ID" value="NZ_FOMT01000005.1"/>
</dbReference>
<evidence type="ECO:0000256" key="1">
    <source>
        <dbReference type="SAM" id="SignalP"/>
    </source>
</evidence>
<feature type="chain" id="PRO_5011560702" evidence="1">
    <location>
        <begin position="36"/>
        <end position="828"/>
    </location>
</feature>
<accession>A0A1I2FMD0</accession>
<protein>
    <submittedName>
        <fullName evidence="3">S-layer homology domain-containing protein</fullName>
    </submittedName>
</protein>
<evidence type="ECO:0000313" key="3">
    <source>
        <dbReference type="EMBL" id="SFF06642.1"/>
    </source>
</evidence>
<dbReference type="Pfam" id="PF00395">
    <property type="entry name" value="SLH"/>
    <property type="match status" value="2"/>
</dbReference>
<reference evidence="4" key="1">
    <citation type="submission" date="2016-10" db="EMBL/GenBank/DDBJ databases">
        <authorList>
            <person name="Varghese N."/>
            <person name="Submissions S."/>
        </authorList>
    </citation>
    <scope>NUCLEOTIDE SEQUENCE [LARGE SCALE GENOMIC DNA]</scope>
    <source>
        <strain evidence="4">CGMCC 1.10784</strain>
    </source>
</reference>
<name>A0A1I2FMD0_9BACL</name>
<feature type="domain" description="SLH" evidence="2">
    <location>
        <begin position="38"/>
        <end position="105"/>
    </location>
</feature>
<evidence type="ECO:0000313" key="4">
    <source>
        <dbReference type="Proteomes" id="UP000198855"/>
    </source>
</evidence>
<feature type="domain" description="SLH" evidence="2">
    <location>
        <begin position="180"/>
        <end position="243"/>
    </location>
</feature>
<dbReference type="EMBL" id="FOMT01000005">
    <property type="protein sequence ID" value="SFF06642.1"/>
    <property type="molecule type" value="Genomic_DNA"/>
</dbReference>
<dbReference type="OrthoDB" id="2611444at2"/>
<dbReference type="InterPro" id="IPR001119">
    <property type="entry name" value="SLH_dom"/>
</dbReference>
<keyword evidence="4" id="KW-1185">Reference proteome</keyword>
<keyword evidence="1" id="KW-0732">Signal</keyword>
<proteinExistence type="predicted"/>
<dbReference type="AlphaFoldDB" id="A0A1I2FMD0"/>
<feature type="signal peptide" evidence="1">
    <location>
        <begin position="1"/>
        <end position="35"/>
    </location>
</feature>